<gene>
    <name evidence="2" type="ORF">KEU06_01075</name>
</gene>
<dbReference type="InterPro" id="IPR038162">
    <property type="entry name" value="SoxY_sf"/>
</dbReference>
<dbReference type="RefSeq" id="WP_188252776.1">
    <property type="nucleotide sequence ID" value="NZ_JABVCF010000001.1"/>
</dbReference>
<sequence>MIALSRRETLLGLAATFLPLPVSATPSEVAESIVSVFGDRPIAEGPIKLELPALAETGNSVPLTVSCETQAFGRVRRLAVFAEMNPRPMVCVASFGPMAADARITTNIRLASTQDVVCVAELEDGKLITSRQSVRVVVGACTTLPGRY</sequence>
<dbReference type="PIRSF" id="PIRSF010312">
    <property type="entry name" value="Sulphur_oxidation_SoxY"/>
    <property type="match status" value="1"/>
</dbReference>
<protein>
    <recommendedName>
        <fullName evidence="1">Ig-like SoxY domain-containing protein</fullName>
    </recommendedName>
</protein>
<evidence type="ECO:0000259" key="1">
    <source>
        <dbReference type="Pfam" id="PF13501"/>
    </source>
</evidence>
<evidence type="ECO:0000313" key="2">
    <source>
        <dbReference type="EMBL" id="MBS3647218.1"/>
    </source>
</evidence>
<evidence type="ECO:0000313" key="3">
    <source>
        <dbReference type="Proteomes" id="UP000680348"/>
    </source>
</evidence>
<dbReference type="EMBL" id="JAGWCR010000001">
    <property type="protein sequence ID" value="MBS3647218.1"/>
    <property type="molecule type" value="Genomic_DNA"/>
</dbReference>
<dbReference type="InterPro" id="IPR032711">
    <property type="entry name" value="SoxY"/>
</dbReference>
<dbReference type="Pfam" id="PF13501">
    <property type="entry name" value="SoxY"/>
    <property type="match status" value="1"/>
</dbReference>
<comment type="caution">
    <text evidence="2">The sequence shown here is derived from an EMBL/GenBank/DDBJ whole genome shotgun (WGS) entry which is preliminary data.</text>
</comment>
<dbReference type="AlphaFoldDB" id="A0A942DVA2"/>
<dbReference type="InterPro" id="IPR016568">
    <property type="entry name" value="Sulphur_oxidation_SoxY"/>
</dbReference>
<name>A0A942DVA2_9HYPH</name>
<feature type="domain" description="Ig-like SoxY" evidence="1">
    <location>
        <begin position="35"/>
        <end position="141"/>
    </location>
</feature>
<dbReference type="Gene3D" id="2.60.40.2470">
    <property type="entry name" value="SoxY domain"/>
    <property type="match status" value="1"/>
</dbReference>
<reference evidence="2" key="1">
    <citation type="submission" date="2021-04" db="EMBL/GenBank/DDBJ databases">
        <title>Pseudaminobacter soli sp. nov., isolated from paddy soil contaminated by heavy metals.</title>
        <authorList>
            <person name="Zhang K."/>
        </authorList>
    </citation>
    <scope>NUCLEOTIDE SEQUENCE</scope>
    <source>
        <strain evidence="2">19-2017</strain>
    </source>
</reference>
<organism evidence="2 3">
    <name type="scientific">Pseudaminobacter soli</name>
    <name type="common">ex Zhang et al. 2022</name>
    <dbReference type="NCBI Taxonomy" id="2831468"/>
    <lineage>
        <taxon>Bacteria</taxon>
        <taxon>Pseudomonadati</taxon>
        <taxon>Pseudomonadota</taxon>
        <taxon>Alphaproteobacteria</taxon>
        <taxon>Hyphomicrobiales</taxon>
        <taxon>Phyllobacteriaceae</taxon>
        <taxon>Pseudaminobacter</taxon>
    </lineage>
</organism>
<accession>A0A942DVA2</accession>
<dbReference type="Proteomes" id="UP000680348">
    <property type="component" value="Unassembled WGS sequence"/>
</dbReference>
<proteinExistence type="predicted"/>
<keyword evidence="3" id="KW-1185">Reference proteome</keyword>